<dbReference type="EMBL" id="CP123498">
    <property type="protein sequence ID" value="WGL95585.1"/>
    <property type="molecule type" value="Genomic_DNA"/>
</dbReference>
<name>A0AA95GEB5_9GAMM</name>
<evidence type="ECO:0000313" key="2">
    <source>
        <dbReference type="Proteomes" id="UP001177597"/>
    </source>
</evidence>
<gene>
    <name evidence="1" type="ORF">QE207_02880</name>
</gene>
<evidence type="ECO:0000313" key="1">
    <source>
        <dbReference type="EMBL" id="WGL95585.1"/>
    </source>
</evidence>
<dbReference type="AlphaFoldDB" id="A0AA95GEB5"/>
<organism evidence="1 2">
    <name type="scientific">Arsenophonus nasoniae</name>
    <name type="common">son-killer infecting Nasonia vitripennis</name>
    <dbReference type="NCBI Taxonomy" id="638"/>
    <lineage>
        <taxon>Bacteria</taxon>
        <taxon>Pseudomonadati</taxon>
        <taxon>Pseudomonadota</taxon>
        <taxon>Gammaproteobacteria</taxon>
        <taxon>Enterobacterales</taxon>
        <taxon>Morganellaceae</taxon>
        <taxon>Arsenophonus</taxon>
    </lineage>
</organism>
<dbReference type="Pfam" id="PF11363">
    <property type="entry name" value="DUF3164"/>
    <property type="match status" value="1"/>
</dbReference>
<protein>
    <submittedName>
        <fullName evidence="1">DUF3164 family protein</fullName>
    </submittedName>
</protein>
<sequence>MNQNSSQVIPEGYWCDAKGRLIPESIIKDIDKERDTLVSDLVKQAKSVSHDLSKFKFRAFSDIQALIDLSGEKYGAAMGGKKGNITLYSFDGRYKVQKAMQDRIAFDERLQAAKQLIDECLADWTEGARPEIHAIISQAFGTDKEGEINTARVLALRRLEIEDERWKNAMNAISEALQVVGSKSYIRIYERVGNTDQYRQIALDIAAV</sequence>
<proteinExistence type="predicted"/>
<accession>A0AA95GEB5</accession>
<reference evidence="1" key="1">
    <citation type="submission" date="2023-04" db="EMBL/GenBank/DDBJ databases">
        <title>Genome dynamics across the evolutionary transition to endosymbiosis.</title>
        <authorList>
            <person name="Siozios S."/>
            <person name="Nadal-Jimenez P."/>
            <person name="Azagi T."/>
            <person name="Sprong H."/>
            <person name="Frost C.L."/>
            <person name="Parratt S.R."/>
            <person name="Taylor G."/>
            <person name="Brettell L."/>
            <person name="Lew K.C."/>
            <person name="Croft L."/>
            <person name="King K.C."/>
            <person name="Brockhurst M.A."/>
            <person name="Hypsa V."/>
            <person name="Novakova E."/>
            <person name="Darby A.C."/>
            <person name="Hurst G.D.D."/>
        </authorList>
    </citation>
    <scope>NUCLEOTIDE SEQUENCE</scope>
    <source>
        <strain evidence="1">AIh</strain>
    </source>
</reference>
<dbReference type="RefSeq" id="WP_280629459.1">
    <property type="nucleotide sequence ID" value="NZ_CP123498.1"/>
</dbReference>
<dbReference type="InterPro" id="IPR021505">
    <property type="entry name" value="Phage_B3_Orf6"/>
</dbReference>
<dbReference type="Proteomes" id="UP001177597">
    <property type="component" value="Chromosome"/>
</dbReference>